<protein>
    <submittedName>
        <fullName evidence="2">Uncharacterized protein</fullName>
    </submittedName>
</protein>
<keyword evidence="3" id="KW-1185">Reference proteome</keyword>
<proteinExistence type="predicted"/>
<organism evidence="2 3">
    <name type="scientific">Paracoccus cavernae</name>
    <dbReference type="NCBI Taxonomy" id="1571207"/>
    <lineage>
        <taxon>Bacteria</taxon>
        <taxon>Pseudomonadati</taxon>
        <taxon>Pseudomonadota</taxon>
        <taxon>Alphaproteobacteria</taxon>
        <taxon>Rhodobacterales</taxon>
        <taxon>Paracoccaceae</taxon>
        <taxon>Paracoccus</taxon>
    </lineage>
</organism>
<evidence type="ECO:0000313" key="3">
    <source>
        <dbReference type="Proteomes" id="UP001243846"/>
    </source>
</evidence>
<dbReference type="Proteomes" id="UP001243846">
    <property type="component" value="Unassembled WGS sequence"/>
</dbReference>
<feature type="chain" id="PRO_5046981525" evidence="1">
    <location>
        <begin position="20"/>
        <end position="103"/>
    </location>
</feature>
<keyword evidence="1" id="KW-0732">Signal</keyword>
<gene>
    <name evidence="2" type="ORF">QWZ10_13455</name>
</gene>
<comment type="caution">
    <text evidence="2">The sequence shown here is derived from an EMBL/GenBank/DDBJ whole genome shotgun (WGS) entry which is preliminary data.</text>
</comment>
<feature type="signal peptide" evidence="1">
    <location>
        <begin position="1"/>
        <end position="19"/>
    </location>
</feature>
<sequence length="103" mass="10885">MNLAASGACAFLLGSAAFAQEAVPLTEELFTLPWVIADFEGRSDIEYVTPPTFGIFEVAERDVGGDTLALIAGTAKSILIYLRSPFPRSRLSIATSAPPIAIP</sequence>
<evidence type="ECO:0000313" key="2">
    <source>
        <dbReference type="EMBL" id="MDN3712505.1"/>
    </source>
</evidence>
<evidence type="ECO:0000256" key="1">
    <source>
        <dbReference type="SAM" id="SignalP"/>
    </source>
</evidence>
<name>A0ABT8D6X2_9RHOB</name>
<accession>A0ABT8D6X2</accession>
<reference evidence="3" key="1">
    <citation type="journal article" date="2019" name="Int. J. Syst. Evol. Microbiol.">
        <title>The Global Catalogue of Microorganisms (GCM) 10K type strain sequencing project: providing services to taxonomists for standard genome sequencing and annotation.</title>
        <authorList>
            <consortium name="The Broad Institute Genomics Platform"/>
            <consortium name="The Broad Institute Genome Sequencing Center for Infectious Disease"/>
            <person name="Wu L."/>
            <person name="Ma J."/>
        </authorList>
    </citation>
    <scope>NUCLEOTIDE SEQUENCE [LARGE SCALE GENOMIC DNA]</scope>
    <source>
        <strain evidence="3">CECT 8482</strain>
    </source>
</reference>
<dbReference type="EMBL" id="JAUFRC010000001">
    <property type="protein sequence ID" value="MDN3712505.1"/>
    <property type="molecule type" value="Genomic_DNA"/>
</dbReference>